<dbReference type="Gene3D" id="2.30.110.10">
    <property type="entry name" value="Electron Transport, Fmn-binding Protein, Chain A"/>
    <property type="match status" value="1"/>
</dbReference>
<dbReference type="NCBIfam" id="TIGR00026">
    <property type="entry name" value="hi_GC_TIGR00026"/>
    <property type="match status" value="1"/>
</dbReference>
<comment type="caution">
    <text evidence="1">The sequence shown here is derived from an EMBL/GenBank/DDBJ whole genome shotgun (WGS) entry which is preliminary data.</text>
</comment>
<gene>
    <name evidence="1" type="ORF">KSX_77560</name>
</gene>
<reference evidence="1" key="1">
    <citation type="submission" date="2020-10" db="EMBL/GenBank/DDBJ databases">
        <title>Taxonomic study of unclassified bacteria belonging to the class Ktedonobacteria.</title>
        <authorList>
            <person name="Yabe S."/>
            <person name="Wang C.M."/>
            <person name="Zheng Y."/>
            <person name="Sakai Y."/>
            <person name="Cavaletti L."/>
            <person name="Monciardini P."/>
            <person name="Donadio S."/>
        </authorList>
    </citation>
    <scope>NUCLEOTIDE SEQUENCE</scope>
    <source>
        <strain evidence="1">SOSP1-1</strain>
    </source>
</reference>
<dbReference type="Pfam" id="PF04075">
    <property type="entry name" value="F420H2_quin_red"/>
    <property type="match status" value="1"/>
</dbReference>
<protein>
    <submittedName>
        <fullName evidence="1">Nitroreductase</fullName>
    </submittedName>
</protein>
<dbReference type="EMBL" id="BNJF01000005">
    <property type="protein sequence ID" value="GHO49593.1"/>
    <property type="molecule type" value="Genomic_DNA"/>
</dbReference>
<proteinExistence type="predicted"/>
<sequence>MSKDNKGLRNFVKRFVNPVLRNLARGSRGPFALLRHVGRRSGKTYEIPIMVWQVSDGFIIALTYGPQVDWLRNLRAAEQGSLRWHKREYVFQKPEFVDAQTALSAFPSFIRQVLSRLGTHEFVKLTTVPTGV</sequence>
<dbReference type="Proteomes" id="UP000612362">
    <property type="component" value="Unassembled WGS sequence"/>
</dbReference>
<organism evidence="1 2">
    <name type="scientific">Ktedonospora formicarum</name>
    <dbReference type="NCBI Taxonomy" id="2778364"/>
    <lineage>
        <taxon>Bacteria</taxon>
        <taxon>Bacillati</taxon>
        <taxon>Chloroflexota</taxon>
        <taxon>Ktedonobacteria</taxon>
        <taxon>Ktedonobacterales</taxon>
        <taxon>Ktedonobacteraceae</taxon>
        <taxon>Ktedonospora</taxon>
    </lineage>
</organism>
<dbReference type="GO" id="GO:0016491">
    <property type="term" value="F:oxidoreductase activity"/>
    <property type="evidence" value="ECO:0007669"/>
    <property type="project" value="InterPro"/>
</dbReference>
<name>A0A8J3IC55_9CHLR</name>
<dbReference type="InterPro" id="IPR012349">
    <property type="entry name" value="Split_barrel_FMN-bd"/>
</dbReference>
<dbReference type="InterPro" id="IPR004378">
    <property type="entry name" value="F420H2_quin_Rdtase"/>
</dbReference>
<keyword evidence="2" id="KW-1185">Reference proteome</keyword>
<evidence type="ECO:0000313" key="1">
    <source>
        <dbReference type="EMBL" id="GHO49593.1"/>
    </source>
</evidence>
<dbReference type="AlphaFoldDB" id="A0A8J3IC55"/>
<evidence type="ECO:0000313" key="2">
    <source>
        <dbReference type="Proteomes" id="UP000612362"/>
    </source>
</evidence>
<accession>A0A8J3IC55</accession>
<dbReference type="RefSeq" id="WP_220198699.1">
    <property type="nucleotide sequence ID" value="NZ_BNJF01000005.1"/>
</dbReference>